<sequence length="245" mass="28903">MTNQHEGGLLSGIQAVRLFWSVHDQRRRSSQLTQLARSQNPSSEGSNCSESADSDDIEEFNERRFCRICRLSDEELIENVCDCKGTMAQIHERCLRMWTIYKRSQTCEICHSKFRWTFERKLSNWAIVANFFRRKYFWVLLRDFLNLLVLFGISALQNARLVTMIQEDQPSLVLPLALIGASVYDLYFSRWVMSRTLRAYNMVREYWILAHDDEFLGYFNEEYAVFGETHSEIENMLLAEYDAPD</sequence>
<evidence type="ECO:0000256" key="9">
    <source>
        <dbReference type="ARBA" id="ARBA00023136"/>
    </source>
</evidence>
<evidence type="ECO:0000256" key="4">
    <source>
        <dbReference type="ARBA" id="ARBA00022723"/>
    </source>
</evidence>
<dbReference type="CDD" id="cd16495">
    <property type="entry name" value="RING_CH-C4HC3_MARCH"/>
    <property type="match status" value="1"/>
</dbReference>
<dbReference type="GO" id="GO:0016740">
    <property type="term" value="F:transferase activity"/>
    <property type="evidence" value="ECO:0007669"/>
    <property type="project" value="UniProtKB-KW"/>
</dbReference>
<dbReference type="AlphaFoldDB" id="A0A6I8T401"/>
<keyword evidence="9 11" id="KW-0472">Membrane</keyword>
<gene>
    <name evidence="12" type="primary">5566290</name>
</gene>
<feature type="transmembrane region" description="Helical" evidence="11">
    <location>
        <begin position="136"/>
        <end position="157"/>
    </location>
</feature>
<keyword evidence="2" id="KW-0808">Transferase</keyword>
<evidence type="ECO:0000256" key="5">
    <source>
        <dbReference type="ARBA" id="ARBA00022771"/>
    </source>
</evidence>
<evidence type="ECO:0000256" key="11">
    <source>
        <dbReference type="SAM" id="Phobius"/>
    </source>
</evidence>
<proteinExistence type="predicted"/>
<feature type="transmembrane region" description="Helical" evidence="11">
    <location>
        <begin position="169"/>
        <end position="188"/>
    </location>
</feature>
<dbReference type="InterPro" id="IPR011016">
    <property type="entry name" value="Znf_RING-CH"/>
</dbReference>
<dbReference type="Gene3D" id="3.30.40.10">
    <property type="entry name" value="Zinc/RING finger domain, C3HC4 (zinc finger)"/>
    <property type="match status" value="1"/>
</dbReference>
<accession>A0A6I8T401</accession>
<evidence type="ECO:0000256" key="1">
    <source>
        <dbReference type="ARBA" id="ARBA00004141"/>
    </source>
</evidence>
<keyword evidence="7" id="KW-0862">Zinc</keyword>
<name>A0A6I8T401_AEDAE</name>
<evidence type="ECO:0000256" key="6">
    <source>
        <dbReference type="ARBA" id="ARBA00022786"/>
    </source>
</evidence>
<keyword evidence="5" id="KW-0863">Zinc-finger</keyword>
<keyword evidence="6" id="KW-0833">Ubl conjugation pathway</keyword>
<comment type="subcellular location">
    <subcellularLocation>
        <location evidence="1">Membrane</location>
        <topology evidence="1">Multi-pass membrane protein</topology>
    </subcellularLocation>
</comment>
<reference evidence="12 13" key="1">
    <citation type="submission" date="2017-06" db="EMBL/GenBank/DDBJ databases">
        <title>Aedes aegypti genome working group (AGWG) sequencing and assembly.</title>
        <authorList>
            <consortium name="Aedes aegypti Genome Working Group (AGWG)"/>
            <person name="Matthews B.J."/>
        </authorList>
    </citation>
    <scope>NUCLEOTIDE SEQUENCE [LARGE SCALE GENOMIC DNA]</scope>
    <source>
        <strain evidence="12 13">LVP_AGWG</strain>
    </source>
</reference>
<evidence type="ECO:0000313" key="12">
    <source>
        <dbReference type="EnsemblMetazoa" id="AAEL000725-PC"/>
    </source>
</evidence>
<keyword evidence="4" id="KW-0479">Metal-binding</keyword>
<reference evidence="12" key="2">
    <citation type="submission" date="2020-05" db="UniProtKB">
        <authorList>
            <consortium name="EnsemblMetazoa"/>
        </authorList>
    </citation>
    <scope>IDENTIFICATION</scope>
    <source>
        <strain evidence="12">LVP_AGWG</strain>
    </source>
</reference>
<dbReference type="SMART" id="SM00744">
    <property type="entry name" value="RINGv"/>
    <property type="match status" value="1"/>
</dbReference>
<dbReference type="EnsemblMetazoa" id="AAEL000725-RC">
    <property type="protein sequence ID" value="AAEL000725-PC"/>
    <property type="gene ID" value="AAEL000725"/>
</dbReference>
<feature type="region of interest" description="Disordered" evidence="10">
    <location>
        <begin position="31"/>
        <end position="55"/>
    </location>
</feature>
<evidence type="ECO:0000256" key="2">
    <source>
        <dbReference type="ARBA" id="ARBA00022679"/>
    </source>
</evidence>
<evidence type="ECO:0000256" key="8">
    <source>
        <dbReference type="ARBA" id="ARBA00022989"/>
    </source>
</evidence>
<evidence type="ECO:0000256" key="7">
    <source>
        <dbReference type="ARBA" id="ARBA00022833"/>
    </source>
</evidence>
<dbReference type="InterPro" id="IPR013083">
    <property type="entry name" value="Znf_RING/FYVE/PHD"/>
</dbReference>
<dbReference type="OrthoDB" id="273089at2759"/>
<dbReference type="Proteomes" id="UP000008820">
    <property type="component" value="Chromosome 2"/>
</dbReference>
<dbReference type="GO" id="GO:0016020">
    <property type="term" value="C:membrane"/>
    <property type="evidence" value="ECO:0007669"/>
    <property type="project" value="UniProtKB-SubCell"/>
</dbReference>
<dbReference type="PANTHER" id="PTHR46065:SF3">
    <property type="entry name" value="FI20425P1"/>
    <property type="match status" value="1"/>
</dbReference>
<dbReference type="PANTHER" id="PTHR46065">
    <property type="entry name" value="E3 UBIQUITIN-PROTEIN LIGASE MARCH 2/3 FAMILY MEMBER"/>
    <property type="match status" value="1"/>
</dbReference>
<dbReference type="PROSITE" id="PS51292">
    <property type="entry name" value="ZF_RING_CH"/>
    <property type="match status" value="1"/>
</dbReference>
<keyword evidence="3 11" id="KW-0812">Transmembrane</keyword>
<keyword evidence="13" id="KW-1185">Reference proteome</keyword>
<dbReference type="SUPFAM" id="SSF57850">
    <property type="entry name" value="RING/U-box"/>
    <property type="match status" value="1"/>
</dbReference>
<organism evidence="12 13">
    <name type="scientific">Aedes aegypti</name>
    <name type="common">Yellowfever mosquito</name>
    <name type="synonym">Culex aegypti</name>
    <dbReference type="NCBI Taxonomy" id="7159"/>
    <lineage>
        <taxon>Eukaryota</taxon>
        <taxon>Metazoa</taxon>
        <taxon>Ecdysozoa</taxon>
        <taxon>Arthropoda</taxon>
        <taxon>Hexapoda</taxon>
        <taxon>Insecta</taxon>
        <taxon>Pterygota</taxon>
        <taxon>Neoptera</taxon>
        <taxon>Endopterygota</taxon>
        <taxon>Diptera</taxon>
        <taxon>Nematocera</taxon>
        <taxon>Culicoidea</taxon>
        <taxon>Culicidae</taxon>
        <taxon>Culicinae</taxon>
        <taxon>Aedini</taxon>
        <taxon>Aedes</taxon>
        <taxon>Stegomyia</taxon>
    </lineage>
</organism>
<protein>
    <submittedName>
        <fullName evidence="12">Uncharacterized protein</fullName>
    </submittedName>
</protein>
<keyword evidence="8 11" id="KW-1133">Transmembrane helix</keyword>
<dbReference type="GO" id="GO:0008270">
    <property type="term" value="F:zinc ion binding"/>
    <property type="evidence" value="ECO:0007669"/>
    <property type="project" value="UniProtKB-KW"/>
</dbReference>
<feature type="compositionally biased region" description="Polar residues" evidence="10">
    <location>
        <begin position="31"/>
        <end position="51"/>
    </location>
</feature>
<evidence type="ECO:0000256" key="10">
    <source>
        <dbReference type="SAM" id="MobiDB-lite"/>
    </source>
</evidence>
<dbReference type="Pfam" id="PF12906">
    <property type="entry name" value="RINGv"/>
    <property type="match status" value="1"/>
</dbReference>
<evidence type="ECO:0000256" key="3">
    <source>
        <dbReference type="ARBA" id="ARBA00022692"/>
    </source>
</evidence>
<evidence type="ECO:0000313" key="13">
    <source>
        <dbReference type="Proteomes" id="UP000008820"/>
    </source>
</evidence>